<name>A0A844GDW1_9NEIS</name>
<dbReference type="RefSeq" id="WP_230369840.1">
    <property type="nucleotide sequence ID" value="NZ_WLYX01000001.1"/>
</dbReference>
<keyword evidence="4" id="KW-0804">Transcription</keyword>
<dbReference type="GO" id="GO:0006351">
    <property type="term" value="P:DNA-templated transcription"/>
    <property type="evidence" value="ECO:0007669"/>
    <property type="project" value="TreeGrafter"/>
</dbReference>
<evidence type="ECO:0000256" key="3">
    <source>
        <dbReference type="ARBA" id="ARBA00023125"/>
    </source>
</evidence>
<dbReference type="GO" id="GO:0003700">
    <property type="term" value="F:DNA-binding transcription factor activity"/>
    <property type="evidence" value="ECO:0007669"/>
    <property type="project" value="InterPro"/>
</dbReference>
<dbReference type="FunFam" id="1.10.10.10:FF:000001">
    <property type="entry name" value="LysR family transcriptional regulator"/>
    <property type="match status" value="1"/>
</dbReference>
<dbReference type="PANTHER" id="PTHR30537:SF5">
    <property type="entry name" value="HTH-TYPE TRANSCRIPTIONAL ACTIVATOR TTDR-RELATED"/>
    <property type="match status" value="1"/>
</dbReference>
<dbReference type="InterPro" id="IPR000847">
    <property type="entry name" value="LysR_HTH_N"/>
</dbReference>
<dbReference type="InterPro" id="IPR036388">
    <property type="entry name" value="WH-like_DNA-bd_sf"/>
</dbReference>
<dbReference type="InterPro" id="IPR036390">
    <property type="entry name" value="WH_DNA-bd_sf"/>
</dbReference>
<dbReference type="Proteomes" id="UP000446658">
    <property type="component" value="Unassembled WGS sequence"/>
</dbReference>
<accession>A0A844GDW1</accession>
<dbReference type="SUPFAM" id="SSF46785">
    <property type="entry name" value="Winged helix' DNA-binding domain"/>
    <property type="match status" value="1"/>
</dbReference>
<dbReference type="PROSITE" id="PS50931">
    <property type="entry name" value="HTH_LYSR"/>
    <property type="match status" value="1"/>
</dbReference>
<dbReference type="InterPro" id="IPR058163">
    <property type="entry name" value="LysR-type_TF_proteobact-type"/>
</dbReference>
<evidence type="ECO:0000313" key="6">
    <source>
        <dbReference type="EMBL" id="MTD33107.1"/>
    </source>
</evidence>
<keyword evidence="3" id="KW-0238">DNA-binding</keyword>
<proteinExistence type="inferred from homology"/>
<dbReference type="PRINTS" id="PR00039">
    <property type="entry name" value="HTHLYSR"/>
</dbReference>
<evidence type="ECO:0000256" key="4">
    <source>
        <dbReference type="ARBA" id="ARBA00023163"/>
    </source>
</evidence>
<keyword evidence="7" id="KW-1185">Reference proteome</keyword>
<evidence type="ECO:0000313" key="7">
    <source>
        <dbReference type="Proteomes" id="UP000446658"/>
    </source>
</evidence>
<comment type="similarity">
    <text evidence="1">Belongs to the LysR transcriptional regulatory family.</text>
</comment>
<feature type="domain" description="HTH lysR-type" evidence="5">
    <location>
        <begin position="5"/>
        <end position="62"/>
    </location>
</feature>
<dbReference type="EMBL" id="WLYX01000001">
    <property type="protein sequence ID" value="MTD33107.1"/>
    <property type="molecule type" value="Genomic_DNA"/>
</dbReference>
<keyword evidence="2" id="KW-0805">Transcription regulation</keyword>
<organism evidence="6 7">
    <name type="scientific">Paludibacterium denitrificans</name>
    <dbReference type="NCBI Taxonomy" id="2675226"/>
    <lineage>
        <taxon>Bacteria</taxon>
        <taxon>Pseudomonadati</taxon>
        <taxon>Pseudomonadota</taxon>
        <taxon>Betaproteobacteria</taxon>
        <taxon>Neisseriales</taxon>
        <taxon>Chromobacteriaceae</taxon>
        <taxon>Paludibacterium</taxon>
    </lineage>
</organism>
<evidence type="ECO:0000259" key="5">
    <source>
        <dbReference type="PROSITE" id="PS50931"/>
    </source>
</evidence>
<dbReference type="AlphaFoldDB" id="A0A844GDW1"/>
<dbReference type="PANTHER" id="PTHR30537">
    <property type="entry name" value="HTH-TYPE TRANSCRIPTIONAL REGULATOR"/>
    <property type="match status" value="1"/>
</dbReference>
<reference evidence="6 7" key="1">
    <citation type="submission" date="2019-11" db="EMBL/GenBank/DDBJ databases">
        <title>Draft genome sequence of Paludibacterium sp. dN18-1.</title>
        <authorList>
            <person name="Im W.-T."/>
        </authorList>
    </citation>
    <scope>NUCLEOTIDE SEQUENCE [LARGE SCALE GENOMIC DNA]</scope>
    <source>
        <strain evidence="7">dN 18-1</strain>
    </source>
</reference>
<sequence>MNRTNDWNDWYLFACVANLGNFTRAAERLDLPKSSVSTAISRLEKRLGLRLLERSTRHLRLTEAGNRLLQDINPLFARLDDVADHLAGLAEAPLA</sequence>
<protein>
    <submittedName>
        <fullName evidence="6">LysR family transcriptional regulator</fullName>
    </submittedName>
</protein>
<dbReference type="GO" id="GO:0043565">
    <property type="term" value="F:sequence-specific DNA binding"/>
    <property type="evidence" value="ECO:0007669"/>
    <property type="project" value="TreeGrafter"/>
</dbReference>
<gene>
    <name evidence="6" type="ORF">GKE73_07760</name>
</gene>
<evidence type="ECO:0000256" key="2">
    <source>
        <dbReference type="ARBA" id="ARBA00023015"/>
    </source>
</evidence>
<dbReference type="Gene3D" id="1.10.10.10">
    <property type="entry name" value="Winged helix-like DNA-binding domain superfamily/Winged helix DNA-binding domain"/>
    <property type="match status" value="1"/>
</dbReference>
<comment type="caution">
    <text evidence="6">The sequence shown here is derived from an EMBL/GenBank/DDBJ whole genome shotgun (WGS) entry which is preliminary data.</text>
</comment>
<dbReference type="Pfam" id="PF00126">
    <property type="entry name" value="HTH_1"/>
    <property type="match status" value="1"/>
</dbReference>
<evidence type="ECO:0000256" key="1">
    <source>
        <dbReference type="ARBA" id="ARBA00009437"/>
    </source>
</evidence>